<accession>A0A1G9QU34</accession>
<dbReference type="AlphaFoldDB" id="A0A1G9QU34"/>
<organism evidence="2 3">
    <name type="scientific">Megasphaera paucivorans</name>
    <dbReference type="NCBI Taxonomy" id="349095"/>
    <lineage>
        <taxon>Bacteria</taxon>
        <taxon>Bacillati</taxon>
        <taxon>Bacillota</taxon>
        <taxon>Negativicutes</taxon>
        <taxon>Veillonellales</taxon>
        <taxon>Veillonellaceae</taxon>
        <taxon>Megasphaera</taxon>
    </lineage>
</organism>
<dbReference type="EMBL" id="FNHQ01000002">
    <property type="protein sequence ID" value="SDM14516.1"/>
    <property type="molecule type" value="Genomic_DNA"/>
</dbReference>
<keyword evidence="3" id="KW-1185">Reference proteome</keyword>
<dbReference type="OrthoDB" id="9763644at2"/>
<evidence type="ECO:0000313" key="3">
    <source>
        <dbReference type="Proteomes" id="UP000199309"/>
    </source>
</evidence>
<dbReference type="InterPro" id="IPR007936">
    <property type="entry name" value="VapE-like_dom"/>
</dbReference>
<dbReference type="PANTHER" id="PTHR34985">
    <property type="entry name" value="SLR0554 PROTEIN"/>
    <property type="match status" value="1"/>
</dbReference>
<evidence type="ECO:0000313" key="2">
    <source>
        <dbReference type="EMBL" id="SDM14516.1"/>
    </source>
</evidence>
<gene>
    <name evidence="2" type="ORF">SAMN05660299_00282</name>
</gene>
<dbReference type="PANTHER" id="PTHR34985:SF1">
    <property type="entry name" value="SLR0554 PROTEIN"/>
    <property type="match status" value="1"/>
</dbReference>
<dbReference type="RefSeq" id="WP_091647527.1">
    <property type="nucleotide sequence ID" value="NZ_FNHQ01000002.1"/>
</dbReference>
<feature type="domain" description="Virulence-associated protein E-like" evidence="1">
    <location>
        <begin position="475"/>
        <end position="687"/>
    </location>
</feature>
<proteinExistence type="predicted"/>
<reference evidence="2 3" key="1">
    <citation type="submission" date="2016-10" db="EMBL/GenBank/DDBJ databases">
        <authorList>
            <person name="de Groot N.N."/>
        </authorList>
    </citation>
    <scope>NUCLEOTIDE SEQUENCE [LARGE SCALE GENOMIC DNA]</scope>
    <source>
        <strain evidence="2 3">DSM 16981</strain>
    </source>
</reference>
<dbReference type="STRING" id="349095.SAMN05660299_00282"/>
<protein>
    <submittedName>
        <fullName evidence="2">Virulence-associated protein E</fullName>
    </submittedName>
</protein>
<sequence>MKYDLQFDIATGANRFAEVWRTKPILWSEFLHKLETPARTGETAAEYRTFKKSDKDKAKDVGGFVGGKLKGGRRLQQNVIHRQLVCLDADHVDDMDTFLLLVDLAVGHYAWALYSTHSHTSESPRLRLVIPLSEPIPAEAYPAVARRIADTIGIGQFDVTTYDVHRLMYWPSAPQDGTYIFTYNDAPPIPPADVLATYEDWHDTAEWPVGPTEVKARQTEAKHQGEPAEKPGLIGAFCRQYTITQAIETFLNEVYLPTGHEDRYTYAEGSTSAGLVLYDDKFAYSHHGTDPASGKLCNAFDLVRIHTFSHLDDDTDDRTPINKRPSYVAMMKLAGNDEATKQELAEHDMAEIRGLMTDDGLDLPDAEQDQSWLKHLERGKNAAIKPTAENFILILSHDPLLKDSFGLDDFSHRILLKKDLPWHRSQEGVIWRDADDASLRNYLSKYYKLTGRGVIDDALTEVMAQNRFHPVREYLKGLHWDGVKRAETLYIDYLGAEDNTYVRTVTLIHLKAAVARVLHPGIKFDPCIVLSGPQGIGKSTVLAKLGRQWFNDSIVSLQGKDPMEQLQGSWMIELSEMQAANKAENDQIKAFISRQVDKFRAPYGRRTEEFPRQCVFAATTNDYIFLKDRTGGRRFWPLFVQGSDRDIGEIDIDQIWAEVYEAYRQNDSLLLPADVAKTAAELQEAHTEGSEKAGLIQDYLDKKLPENWDSLDLYDRKAYLEDYDERAPDAVVVRKRVCILEIWCEAMNGSRPQLTNAVARELNSIMQGMRGWMPYKERSGKLRFGNIYGLQRAYIRIKR</sequence>
<dbReference type="InterPro" id="IPR027417">
    <property type="entry name" value="P-loop_NTPase"/>
</dbReference>
<dbReference type="Proteomes" id="UP000199309">
    <property type="component" value="Unassembled WGS sequence"/>
</dbReference>
<name>A0A1G9QU34_9FIRM</name>
<dbReference type="Pfam" id="PF05272">
    <property type="entry name" value="VapE-like_dom"/>
    <property type="match status" value="1"/>
</dbReference>
<evidence type="ECO:0000259" key="1">
    <source>
        <dbReference type="Pfam" id="PF05272"/>
    </source>
</evidence>
<dbReference type="SUPFAM" id="SSF52540">
    <property type="entry name" value="P-loop containing nucleoside triphosphate hydrolases"/>
    <property type="match status" value="1"/>
</dbReference>